<feature type="binding site" evidence="5">
    <location>
        <position position="67"/>
    </location>
    <ligand>
        <name>ATP</name>
        <dbReference type="ChEBI" id="CHEBI:30616"/>
    </ligand>
</feature>
<keyword evidence="4 5" id="KW-0067">ATP-binding</keyword>
<evidence type="ECO:0000256" key="1">
    <source>
        <dbReference type="ARBA" id="ARBA00022679"/>
    </source>
</evidence>
<dbReference type="EMBL" id="JACEFO010003304">
    <property type="protein sequence ID" value="KAF8641904.1"/>
    <property type="molecule type" value="Genomic_DNA"/>
</dbReference>
<comment type="caution">
    <text evidence="7">The sequence shown here is derived from an EMBL/GenBank/DDBJ whole genome shotgun (WGS) entry which is preliminary data.</text>
</comment>
<dbReference type="FunFam" id="1.10.510.10:FF:000870">
    <property type="entry name" value="OSJNBa0016N04.16-like protein"/>
    <property type="match status" value="1"/>
</dbReference>
<evidence type="ECO:0000256" key="5">
    <source>
        <dbReference type="PROSITE-ProRule" id="PRU10141"/>
    </source>
</evidence>
<dbReference type="GO" id="GO:0005524">
    <property type="term" value="F:ATP binding"/>
    <property type="evidence" value="ECO:0007669"/>
    <property type="project" value="UniProtKB-UniRule"/>
</dbReference>
<dbReference type="InterPro" id="IPR000719">
    <property type="entry name" value="Prot_kinase_dom"/>
</dbReference>
<dbReference type="SUPFAM" id="SSF56112">
    <property type="entry name" value="Protein kinase-like (PK-like)"/>
    <property type="match status" value="1"/>
</dbReference>
<dbReference type="PROSITE" id="PS00108">
    <property type="entry name" value="PROTEIN_KINASE_ST"/>
    <property type="match status" value="1"/>
</dbReference>
<evidence type="ECO:0000259" key="6">
    <source>
        <dbReference type="PROSITE" id="PS50011"/>
    </source>
</evidence>
<protein>
    <recommendedName>
        <fullName evidence="6">Protein kinase domain-containing protein</fullName>
    </recommendedName>
</protein>
<dbReference type="PANTHER" id="PTHR45707">
    <property type="entry name" value="C2 CALCIUM/LIPID-BINDING PLANT PHOSPHORIBOSYLTRANSFERASE FAMILY PROTEIN"/>
    <property type="match status" value="1"/>
</dbReference>
<dbReference type="Pfam" id="PF00069">
    <property type="entry name" value="Pkinase"/>
    <property type="match status" value="1"/>
</dbReference>
<dbReference type="GO" id="GO:0004672">
    <property type="term" value="F:protein kinase activity"/>
    <property type="evidence" value="ECO:0007669"/>
    <property type="project" value="InterPro"/>
</dbReference>
<sequence length="505" mass="57136">MDGQSESSIYDLLEGILLYGREPTNLPIWFLQSITINFSDDHKIGSGGFADVYKGLLRNGATVAVKKLNPSQMVESHERKFNQEVCNLMKVKHKNVVQFLGYCSDTQGKIWNSIMAEERQRFLCFEFMPEGSLDKYISDASKGLEWRTRYQIIKGICEGLDYLHQQKVVHSDLKPANILLDHNRMPKITDFGVARSFGEEQTKAITSNVVGTLGYMAPEFCRGTISMKSDVYSLGVVITEILTGHKGYPQIDNVLKSWNARFQTSQGGTWLEHVRVCAEIGLDCLETDPEKRPMTKHIIKTLHELEETYGFIETDLWTPNIINSTGSSDFAIGKLLDVYPLELLFPFEPNKFIKWPVTLTNKTNGHVGVWIARSGPGVVPYSWEEPGKKQKQHENISSIFCVLRPHSTKVLYMTMRTQQQPPPQEDTCIFQVVIIAMESEEALRGLGTYLISGISINKFEDLVKTVRRLGTEVHQATLRAAVTCDPEWFQEVVTTHQVSLPYASS</sequence>
<dbReference type="AlphaFoldDB" id="A0A834ZZF9"/>
<keyword evidence="8" id="KW-1185">Reference proteome</keyword>
<gene>
    <name evidence="7" type="ORF">HU200_067614</name>
</gene>
<evidence type="ECO:0000313" key="7">
    <source>
        <dbReference type="EMBL" id="KAF8641904.1"/>
    </source>
</evidence>
<dbReference type="InterPro" id="IPR011009">
    <property type="entry name" value="Kinase-like_dom_sf"/>
</dbReference>
<evidence type="ECO:0000313" key="8">
    <source>
        <dbReference type="Proteomes" id="UP000636709"/>
    </source>
</evidence>
<dbReference type="OrthoDB" id="679259at2759"/>
<dbReference type="PANTHER" id="PTHR45707:SF69">
    <property type="entry name" value="CALCIUM-DEPENDENT LIPID-BINDING (CALB DOMAIN) PLANT PHOSPHORIBOSYLTRANSFERASE FAMILY PROTEIN"/>
    <property type="match status" value="1"/>
</dbReference>
<dbReference type="PROSITE" id="PS00107">
    <property type="entry name" value="PROTEIN_KINASE_ATP"/>
    <property type="match status" value="1"/>
</dbReference>
<dbReference type="Gene3D" id="3.30.200.20">
    <property type="entry name" value="Phosphorylase Kinase, domain 1"/>
    <property type="match status" value="1"/>
</dbReference>
<dbReference type="InterPro" id="IPR017441">
    <property type="entry name" value="Protein_kinase_ATP_BS"/>
</dbReference>
<proteinExistence type="predicted"/>
<organism evidence="7 8">
    <name type="scientific">Digitaria exilis</name>
    <dbReference type="NCBI Taxonomy" id="1010633"/>
    <lineage>
        <taxon>Eukaryota</taxon>
        <taxon>Viridiplantae</taxon>
        <taxon>Streptophyta</taxon>
        <taxon>Embryophyta</taxon>
        <taxon>Tracheophyta</taxon>
        <taxon>Spermatophyta</taxon>
        <taxon>Magnoliopsida</taxon>
        <taxon>Liliopsida</taxon>
        <taxon>Poales</taxon>
        <taxon>Poaceae</taxon>
        <taxon>PACMAD clade</taxon>
        <taxon>Panicoideae</taxon>
        <taxon>Panicodae</taxon>
        <taxon>Paniceae</taxon>
        <taxon>Anthephorinae</taxon>
        <taxon>Digitaria</taxon>
    </lineage>
</organism>
<keyword evidence="3" id="KW-0418">Kinase</keyword>
<name>A0A834ZZF9_9POAL</name>
<dbReference type="PROSITE" id="PS50011">
    <property type="entry name" value="PROTEIN_KINASE_DOM"/>
    <property type="match status" value="1"/>
</dbReference>
<reference evidence="7" key="1">
    <citation type="submission" date="2020-07" db="EMBL/GenBank/DDBJ databases">
        <title>Genome sequence and genetic diversity analysis of an under-domesticated orphan crop, white fonio (Digitaria exilis).</title>
        <authorList>
            <person name="Bennetzen J.L."/>
            <person name="Chen S."/>
            <person name="Ma X."/>
            <person name="Wang X."/>
            <person name="Yssel A.E.J."/>
            <person name="Chaluvadi S.R."/>
            <person name="Johnson M."/>
            <person name="Gangashetty P."/>
            <person name="Hamidou F."/>
            <person name="Sanogo M.D."/>
            <person name="Zwaenepoel A."/>
            <person name="Wallace J."/>
            <person name="Van De Peer Y."/>
            <person name="Van Deynze A."/>
        </authorList>
    </citation>
    <scope>NUCLEOTIDE SEQUENCE</scope>
    <source>
        <tissue evidence="7">Leaves</tissue>
    </source>
</reference>
<evidence type="ECO:0000256" key="2">
    <source>
        <dbReference type="ARBA" id="ARBA00022741"/>
    </source>
</evidence>
<accession>A0A834ZZF9</accession>
<dbReference type="FunFam" id="3.30.200.20:FF:000465">
    <property type="entry name" value="Cysteine-rich receptor-like protein kinase 6"/>
    <property type="match status" value="1"/>
</dbReference>
<dbReference type="Proteomes" id="UP000636709">
    <property type="component" value="Unassembled WGS sequence"/>
</dbReference>
<dbReference type="Gene3D" id="1.10.510.10">
    <property type="entry name" value="Transferase(Phosphotransferase) domain 1"/>
    <property type="match status" value="1"/>
</dbReference>
<keyword evidence="1" id="KW-0808">Transferase</keyword>
<evidence type="ECO:0000256" key="4">
    <source>
        <dbReference type="ARBA" id="ARBA00022840"/>
    </source>
</evidence>
<feature type="domain" description="Protein kinase" evidence="6">
    <location>
        <begin position="38"/>
        <end position="306"/>
    </location>
</feature>
<evidence type="ECO:0000256" key="3">
    <source>
        <dbReference type="ARBA" id="ARBA00022777"/>
    </source>
</evidence>
<dbReference type="SMART" id="SM00220">
    <property type="entry name" value="S_TKc"/>
    <property type="match status" value="1"/>
</dbReference>
<keyword evidence="2 5" id="KW-0547">Nucleotide-binding</keyword>
<dbReference type="InterPro" id="IPR008271">
    <property type="entry name" value="Ser/Thr_kinase_AS"/>
</dbReference>